<accession>A0A4Y7RML7</accession>
<dbReference type="OrthoDB" id="1904255at2"/>
<dbReference type="RefSeq" id="WP_134214353.1">
    <property type="nucleotide sequence ID" value="NZ_QFFZ01000030.1"/>
</dbReference>
<organism evidence="1 2">
    <name type="scientific">Pelotomaculum propionicicum</name>
    <dbReference type="NCBI Taxonomy" id="258475"/>
    <lineage>
        <taxon>Bacteria</taxon>
        <taxon>Bacillati</taxon>
        <taxon>Bacillota</taxon>
        <taxon>Clostridia</taxon>
        <taxon>Eubacteriales</taxon>
        <taxon>Desulfotomaculaceae</taxon>
        <taxon>Pelotomaculum</taxon>
    </lineage>
</organism>
<keyword evidence="2" id="KW-1185">Reference proteome</keyword>
<sequence length="189" mass="22594">MYKYMPQTLDEQISWAYTLSTDRLSKPEQKAFLSFMFFFNIFEAHLFEDGHRVNDLLEKISNDLLKENWFNVNDYSFFGDFFKLRYVNFEGKETDNFRTLQLNQSRKKAVFDILAKYKIADDNSNIPDLFRAYLEIAYRFRNNLFHGSKGVHSLSQYTDCIEKINNLLYKLLTDMKSNGFHGLTTRYRV</sequence>
<gene>
    <name evidence="1" type="ORF">Pmgp_02538</name>
</gene>
<name>A0A4Y7RML7_9FIRM</name>
<protein>
    <recommendedName>
        <fullName evidence="3">Apea-like HEPN domain-containing protein</fullName>
    </recommendedName>
</protein>
<reference evidence="1 2" key="1">
    <citation type="journal article" date="2018" name="Environ. Microbiol.">
        <title>Novel energy conservation strategies and behaviour of Pelotomaculum schinkii driving syntrophic propionate catabolism.</title>
        <authorList>
            <person name="Hidalgo-Ahumada C.A.P."/>
            <person name="Nobu M.K."/>
            <person name="Narihiro T."/>
            <person name="Tamaki H."/>
            <person name="Liu W.T."/>
            <person name="Kamagata Y."/>
            <person name="Stams A.J.M."/>
            <person name="Imachi H."/>
            <person name="Sousa D.Z."/>
        </authorList>
    </citation>
    <scope>NUCLEOTIDE SEQUENCE [LARGE SCALE GENOMIC DNA]</scope>
    <source>
        <strain evidence="1 2">MGP</strain>
    </source>
</reference>
<proteinExistence type="predicted"/>
<evidence type="ECO:0000313" key="2">
    <source>
        <dbReference type="Proteomes" id="UP000297597"/>
    </source>
</evidence>
<evidence type="ECO:0000313" key="1">
    <source>
        <dbReference type="EMBL" id="TEB10238.1"/>
    </source>
</evidence>
<comment type="caution">
    <text evidence="1">The sequence shown here is derived from an EMBL/GenBank/DDBJ whole genome shotgun (WGS) entry which is preliminary data.</text>
</comment>
<dbReference type="Proteomes" id="UP000297597">
    <property type="component" value="Unassembled WGS sequence"/>
</dbReference>
<evidence type="ECO:0008006" key="3">
    <source>
        <dbReference type="Google" id="ProtNLM"/>
    </source>
</evidence>
<dbReference type="AlphaFoldDB" id="A0A4Y7RML7"/>
<dbReference type="EMBL" id="QFFZ01000030">
    <property type="protein sequence ID" value="TEB10238.1"/>
    <property type="molecule type" value="Genomic_DNA"/>
</dbReference>